<dbReference type="PANTHER" id="PTHR34986">
    <property type="entry name" value="EVOLVED BETA-GALACTOSIDASE SUBUNIT BETA"/>
    <property type="match status" value="1"/>
</dbReference>
<gene>
    <name evidence="1" type="ORF">A8806_102360</name>
</gene>
<name>A0A2Y9BA17_9FIRM</name>
<dbReference type="Proteomes" id="UP000245845">
    <property type="component" value="Unassembled WGS sequence"/>
</dbReference>
<sequence>MIVDKIEHLPQYQLFRADELDFILDFCRKAVEEDTEEGRADFYGGGLYALVQIYDTRKREESVMEAHREYLDLQYIAEGEEYFYIHETSECKVKEDMTPEKDVIFLECGEPDVRVKAKKGMFVLLFPQDSHMPCIQTGRKEKVKKIVFKIRIKDRNQE</sequence>
<protein>
    <submittedName>
        <fullName evidence="1">YhcH/YjgK/YiaL family protein</fullName>
    </submittedName>
</protein>
<dbReference type="EMBL" id="QGDL01000002">
    <property type="protein sequence ID" value="PWJ31502.1"/>
    <property type="molecule type" value="Genomic_DNA"/>
</dbReference>
<proteinExistence type="predicted"/>
<evidence type="ECO:0000313" key="2">
    <source>
        <dbReference type="Proteomes" id="UP000245845"/>
    </source>
</evidence>
<dbReference type="InterPro" id="IPR037012">
    <property type="entry name" value="NanQ/TabA/YiaL_sf"/>
</dbReference>
<reference evidence="1 2" key="1">
    <citation type="submission" date="2018-05" db="EMBL/GenBank/DDBJ databases">
        <title>The Hungate 1000. A catalogue of reference genomes from the rumen microbiome.</title>
        <authorList>
            <person name="Kelly W."/>
        </authorList>
    </citation>
    <scope>NUCLEOTIDE SEQUENCE [LARGE SCALE GENOMIC DNA]</scope>
    <source>
        <strain evidence="1 2">NLAE-zl-C242</strain>
    </source>
</reference>
<dbReference type="OrthoDB" id="9792756at2"/>
<accession>A0A2Y9BA17</accession>
<comment type="caution">
    <text evidence="1">The sequence shown here is derived from an EMBL/GenBank/DDBJ whole genome shotgun (WGS) entry which is preliminary data.</text>
</comment>
<dbReference type="InterPro" id="IPR004375">
    <property type="entry name" value="NanQ/TabA/YiaL"/>
</dbReference>
<dbReference type="NCBIfam" id="TIGR00022">
    <property type="entry name" value="YhcH/YjgK/YiaL family protein"/>
    <property type="match status" value="1"/>
</dbReference>
<keyword evidence="2" id="KW-1185">Reference proteome</keyword>
<organism evidence="1 2">
    <name type="scientific">Faecalicatena orotica</name>
    <dbReference type="NCBI Taxonomy" id="1544"/>
    <lineage>
        <taxon>Bacteria</taxon>
        <taxon>Bacillati</taxon>
        <taxon>Bacillota</taxon>
        <taxon>Clostridia</taxon>
        <taxon>Lachnospirales</taxon>
        <taxon>Lachnospiraceae</taxon>
        <taxon>Faecalicatena</taxon>
    </lineage>
</organism>
<dbReference type="GO" id="GO:0005829">
    <property type="term" value="C:cytosol"/>
    <property type="evidence" value="ECO:0007669"/>
    <property type="project" value="TreeGrafter"/>
</dbReference>
<dbReference type="SUPFAM" id="SSF51197">
    <property type="entry name" value="Clavaminate synthase-like"/>
    <property type="match status" value="1"/>
</dbReference>
<dbReference type="Pfam" id="PF04074">
    <property type="entry name" value="DUF386"/>
    <property type="match status" value="1"/>
</dbReference>
<dbReference type="RefSeq" id="WP_109730195.1">
    <property type="nucleotide sequence ID" value="NZ_BAAACK010000006.1"/>
</dbReference>
<dbReference type="AlphaFoldDB" id="A0A2Y9BA17"/>
<dbReference type="PANTHER" id="PTHR34986:SF1">
    <property type="entry name" value="PROTEIN YIAL"/>
    <property type="match status" value="1"/>
</dbReference>
<dbReference type="Gene3D" id="2.60.120.370">
    <property type="entry name" value="YhcH/YjgK/YiaL"/>
    <property type="match status" value="1"/>
</dbReference>
<evidence type="ECO:0000313" key="1">
    <source>
        <dbReference type="EMBL" id="PWJ31502.1"/>
    </source>
</evidence>